<keyword evidence="3" id="KW-1185">Reference proteome</keyword>
<proteinExistence type="predicted"/>
<feature type="non-terminal residue" evidence="2">
    <location>
        <position position="1"/>
    </location>
</feature>
<evidence type="ECO:0000313" key="2">
    <source>
        <dbReference type="EMBL" id="OJT13239.1"/>
    </source>
</evidence>
<dbReference type="EMBL" id="MNAD01000421">
    <property type="protein sequence ID" value="OJT13239.1"/>
    <property type="molecule type" value="Genomic_DNA"/>
</dbReference>
<dbReference type="Proteomes" id="UP000184267">
    <property type="component" value="Unassembled WGS sequence"/>
</dbReference>
<comment type="caution">
    <text evidence="2">The sequence shown here is derived from an EMBL/GenBank/DDBJ whole genome shotgun (WGS) entry which is preliminary data.</text>
</comment>
<dbReference type="AlphaFoldDB" id="A0A1M2W042"/>
<name>A0A1M2W042_TRAPU</name>
<sequence length="80" mass="8965">RSTSRSERRTSVDSFDSSASYVVSIELPSIRSTRRTSFSPSFTSSSASDSAEMMDDENLAWGRPARKHRRSKFSLGWGRA</sequence>
<dbReference type="OMA" id="DNFAWGR"/>
<reference evidence="2 3" key="1">
    <citation type="submission" date="2016-10" db="EMBL/GenBank/DDBJ databases">
        <title>Genome sequence of the basidiomycete white-rot fungus Trametes pubescens.</title>
        <authorList>
            <person name="Makela M.R."/>
            <person name="Granchi Z."/>
            <person name="Peng M."/>
            <person name="De Vries R.P."/>
            <person name="Grigoriev I."/>
            <person name="Riley R."/>
            <person name="Hilden K."/>
        </authorList>
    </citation>
    <scope>NUCLEOTIDE SEQUENCE [LARGE SCALE GENOMIC DNA]</scope>
    <source>
        <strain evidence="2 3">FBCC735</strain>
    </source>
</reference>
<accession>A0A1M2W042</accession>
<evidence type="ECO:0000313" key="3">
    <source>
        <dbReference type="Proteomes" id="UP000184267"/>
    </source>
</evidence>
<gene>
    <name evidence="2" type="ORF">TRAPUB_10258</name>
</gene>
<protein>
    <submittedName>
        <fullName evidence="2">Uncharacterized protein</fullName>
    </submittedName>
</protein>
<feature type="region of interest" description="Disordered" evidence="1">
    <location>
        <begin position="32"/>
        <end position="80"/>
    </location>
</feature>
<feature type="compositionally biased region" description="Low complexity" evidence="1">
    <location>
        <begin position="32"/>
        <end position="51"/>
    </location>
</feature>
<evidence type="ECO:0000256" key="1">
    <source>
        <dbReference type="SAM" id="MobiDB-lite"/>
    </source>
</evidence>
<organism evidence="2 3">
    <name type="scientific">Trametes pubescens</name>
    <name type="common">White-rot fungus</name>
    <dbReference type="NCBI Taxonomy" id="154538"/>
    <lineage>
        <taxon>Eukaryota</taxon>
        <taxon>Fungi</taxon>
        <taxon>Dikarya</taxon>
        <taxon>Basidiomycota</taxon>
        <taxon>Agaricomycotina</taxon>
        <taxon>Agaricomycetes</taxon>
        <taxon>Polyporales</taxon>
        <taxon>Polyporaceae</taxon>
        <taxon>Trametes</taxon>
    </lineage>
</organism>